<dbReference type="InterPro" id="IPR003675">
    <property type="entry name" value="Rce1/LyrA-like_dom"/>
</dbReference>
<dbReference type="RefSeq" id="WP_212322120.1">
    <property type="nucleotide sequence ID" value="NZ_AP024463.1"/>
</dbReference>
<evidence type="ECO:0000256" key="1">
    <source>
        <dbReference type="SAM" id="Phobius"/>
    </source>
</evidence>
<evidence type="ECO:0000313" key="4">
    <source>
        <dbReference type="Proteomes" id="UP000678513"/>
    </source>
</evidence>
<feature type="transmembrane region" description="Helical" evidence="1">
    <location>
        <begin position="12"/>
        <end position="35"/>
    </location>
</feature>
<organism evidence="3 4">
    <name type="scientific">Arachnia rubra</name>
    <dbReference type="NCBI Taxonomy" id="1547448"/>
    <lineage>
        <taxon>Bacteria</taxon>
        <taxon>Bacillati</taxon>
        <taxon>Actinomycetota</taxon>
        <taxon>Actinomycetes</taxon>
        <taxon>Propionibacteriales</taxon>
        <taxon>Propionibacteriaceae</taxon>
        <taxon>Arachnia</taxon>
    </lineage>
</organism>
<feature type="transmembrane region" description="Helical" evidence="1">
    <location>
        <begin position="122"/>
        <end position="148"/>
    </location>
</feature>
<keyword evidence="1" id="KW-0812">Transmembrane</keyword>
<feature type="transmembrane region" description="Helical" evidence="1">
    <location>
        <begin position="211"/>
        <end position="231"/>
    </location>
</feature>
<evidence type="ECO:0000313" key="3">
    <source>
        <dbReference type="EMBL" id="QUC07568.1"/>
    </source>
</evidence>
<dbReference type="Pfam" id="PF02517">
    <property type="entry name" value="Rce1-like"/>
    <property type="match status" value="1"/>
</dbReference>
<name>A0ABX7Y4Z1_9ACTN</name>
<reference evidence="3 4" key="1">
    <citation type="submission" date="2021-03" db="EMBL/GenBank/DDBJ databases">
        <title>Human Oral Microbial Genomes.</title>
        <authorList>
            <person name="Johnston C.D."/>
            <person name="Chen T."/>
            <person name="Dewhirst F.E."/>
        </authorList>
    </citation>
    <scope>NUCLEOTIDE SEQUENCE [LARGE SCALE GENOMIC DNA]</scope>
    <source>
        <strain evidence="3 4">DSMZ 100122</strain>
    </source>
</reference>
<dbReference type="Proteomes" id="UP000678513">
    <property type="component" value="Chromosome"/>
</dbReference>
<evidence type="ECO:0000259" key="2">
    <source>
        <dbReference type="Pfam" id="PF02517"/>
    </source>
</evidence>
<sequence length="260" mass="29160">MTRKKTKEPPAALWHPLLALGLRVLPLLIFGSWLVLSGHNPYWYDEGKAILGVLNLMLLLWLLRQERTRFRRFLGTMTARDSGWSLAVGGSMVAISLVAYAVAESWLRVDGRSLLGLDPPLWLLVIKALVEPAWIAFVDGLLFFGYALPRLRDRLGTAWAVVIVALSFGLLHVGFAPQSLGHIVAEGILGMLLAVPPALITLKTRSVWPGFLGYLLMSLLNQWPSVLFTLWRLFNWSGTWVALFVGFIIMIFWLGMSRRP</sequence>
<accession>A0ABX7Y4Z1</accession>
<protein>
    <submittedName>
        <fullName evidence="3">CPBP family intramembrane metalloprotease</fullName>
    </submittedName>
</protein>
<feature type="transmembrane region" description="Helical" evidence="1">
    <location>
        <begin position="155"/>
        <end position="174"/>
    </location>
</feature>
<keyword evidence="3" id="KW-0645">Protease</keyword>
<keyword evidence="3" id="KW-0482">Metalloprotease</keyword>
<dbReference type="EMBL" id="CP072384">
    <property type="protein sequence ID" value="QUC07568.1"/>
    <property type="molecule type" value="Genomic_DNA"/>
</dbReference>
<dbReference type="GO" id="GO:0008237">
    <property type="term" value="F:metallopeptidase activity"/>
    <property type="evidence" value="ECO:0007669"/>
    <property type="project" value="UniProtKB-KW"/>
</dbReference>
<feature type="transmembrane region" description="Helical" evidence="1">
    <location>
        <begin position="47"/>
        <end position="63"/>
    </location>
</feature>
<feature type="transmembrane region" description="Helical" evidence="1">
    <location>
        <begin position="237"/>
        <end position="256"/>
    </location>
</feature>
<keyword evidence="1" id="KW-1133">Transmembrane helix</keyword>
<feature type="transmembrane region" description="Helical" evidence="1">
    <location>
        <begin position="180"/>
        <end position="199"/>
    </location>
</feature>
<feature type="domain" description="CAAX prenyl protease 2/Lysostaphin resistance protein A-like" evidence="2">
    <location>
        <begin position="125"/>
        <end position="216"/>
    </location>
</feature>
<keyword evidence="3" id="KW-0378">Hydrolase</keyword>
<keyword evidence="4" id="KW-1185">Reference proteome</keyword>
<feature type="transmembrane region" description="Helical" evidence="1">
    <location>
        <begin position="84"/>
        <end position="102"/>
    </location>
</feature>
<gene>
    <name evidence="3" type="ORF">J5A65_11600</name>
</gene>
<proteinExistence type="predicted"/>
<keyword evidence="1" id="KW-0472">Membrane</keyword>